<organism evidence="3">
    <name type="scientific">Oikopleura dioica</name>
    <name type="common">Tunicate</name>
    <dbReference type="NCBI Taxonomy" id="34765"/>
    <lineage>
        <taxon>Eukaryota</taxon>
        <taxon>Metazoa</taxon>
        <taxon>Chordata</taxon>
        <taxon>Tunicata</taxon>
        <taxon>Appendicularia</taxon>
        <taxon>Copelata</taxon>
        <taxon>Oikopleuridae</taxon>
        <taxon>Oikopleura</taxon>
    </lineage>
</organism>
<dbReference type="EMBL" id="FN654341">
    <property type="protein sequence ID" value="CBY32278.1"/>
    <property type="molecule type" value="Genomic_DNA"/>
</dbReference>
<name>E4Y9P1_OIKDI</name>
<gene>
    <name evidence="3" type="ORF">GSOID_T00030698001</name>
</gene>
<dbReference type="Proteomes" id="UP000011014">
    <property type="component" value="Unassembled WGS sequence"/>
</dbReference>
<dbReference type="PANTHER" id="PTHR24044">
    <property type="entry name" value="NOTCH LIGAND FAMILY MEMBER"/>
    <property type="match status" value="1"/>
</dbReference>
<evidence type="ECO:0000313" key="3">
    <source>
        <dbReference type="EMBL" id="CBY32278.1"/>
    </source>
</evidence>
<reference evidence="3" key="1">
    <citation type="journal article" date="2010" name="Science">
        <title>Plasticity of animal genome architecture unmasked by rapid evolution of a pelagic tunicate.</title>
        <authorList>
            <person name="Denoeud F."/>
            <person name="Henriet S."/>
            <person name="Mungpakdee S."/>
            <person name="Aury J.M."/>
            <person name="Da Silva C."/>
            <person name="Brinkmann H."/>
            <person name="Mikhaleva J."/>
            <person name="Olsen L.C."/>
            <person name="Jubin C."/>
            <person name="Canestro C."/>
            <person name="Bouquet J.M."/>
            <person name="Danks G."/>
            <person name="Poulain J."/>
            <person name="Campsteijn C."/>
            <person name="Adamski M."/>
            <person name="Cross I."/>
            <person name="Yadetie F."/>
            <person name="Muffato M."/>
            <person name="Louis A."/>
            <person name="Butcher S."/>
            <person name="Tsagkogeorga G."/>
            <person name="Konrad A."/>
            <person name="Singh S."/>
            <person name="Jensen M.F."/>
            <person name="Cong E.H."/>
            <person name="Eikeseth-Otteraa H."/>
            <person name="Noel B."/>
            <person name="Anthouard V."/>
            <person name="Porcel B.M."/>
            <person name="Kachouri-Lafond R."/>
            <person name="Nishino A."/>
            <person name="Ugolini M."/>
            <person name="Chourrout P."/>
            <person name="Nishida H."/>
            <person name="Aasland R."/>
            <person name="Huzurbazar S."/>
            <person name="Westhof E."/>
            <person name="Delsuc F."/>
            <person name="Lehrach H."/>
            <person name="Reinhardt R."/>
            <person name="Weissenbach J."/>
            <person name="Roy S.W."/>
            <person name="Artiguenave F."/>
            <person name="Postlethwait J.H."/>
            <person name="Manak J.R."/>
            <person name="Thompson E.M."/>
            <person name="Jaillon O."/>
            <person name="Du Pasquier L."/>
            <person name="Boudinot P."/>
            <person name="Liberles D.A."/>
            <person name="Volff J.N."/>
            <person name="Philippe H."/>
            <person name="Lenhard B."/>
            <person name="Roest Crollius H."/>
            <person name="Wincker P."/>
            <person name="Chourrout D."/>
        </authorList>
    </citation>
    <scope>NUCLEOTIDE SEQUENCE [LARGE SCALE GENOMIC DNA]</scope>
</reference>
<sequence>MCSCATDFVNNIFEKTDFAVRGLSRQHNLEVMKLCQPGHRQLRARISNHSSGDNDSCCGTYPKRFPFKTTDQNKICCDEKIISKNRNNCCNGLIADLNTCQEIEIPPQEDHIFLYDERKDTIPDSATSAYETVFETFTATSTTSNSYETLTETGVTAFTENDIKEEYETYFYTTATLEDAKTTMTSTTFRGFTGPCSPNPCYNDGECIESANPDYPWMAYSCICPTVPIQFTGRNCQYGPCNPNPCINGGKCQIEDLKRTEYENIKCSCPAGFYGSFCELQMI</sequence>
<dbReference type="InterPro" id="IPR050906">
    <property type="entry name" value="Notch_signaling"/>
</dbReference>
<protein>
    <recommendedName>
        <fullName evidence="2">EGF-like domain-containing protein</fullName>
    </recommendedName>
</protein>
<keyword evidence="1" id="KW-0245">EGF-like domain</keyword>
<dbReference type="PROSITE" id="PS00022">
    <property type="entry name" value="EGF_1"/>
    <property type="match status" value="1"/>
</dbReference>
<evidence type="ECO:0000256" key="1">
    <source>
        <dbReference type="PROSITE-ProRule" id="PRU00076"/>
    </source>
</evidence>
<comment type="caution">
    <text evidence="1">Lacks conserved residue(s) required for the propagation of feature annotation.</text>
</comment>
<dbReference type="GO" id="GO:0005112">
    <property type="term" value="F:Notch binding"/>
    <property type="evidence" value="ECO:0007669"/>
    <property type="project" value="TreeGrafter"/>
</dbReference>
<feature type="domain" description="EGF-like" evidence="2">
    <location>
        <begin position="237"/>
        <end position="279"/>
    </location>
</feature>
<accession>E4Y9P1</accession>
<dbReference type="SMART" id="SM00181">
    <property type="entry name" value="EGF"/>
    <property type="match status" value="2"/>
</dbReference>
<dbReference type="Pfam" id="PF00008">
    <property type="entry name" value="EGF"/>
    <property type="match status" value="2"/>
</dbReference>
<proteinExistence type="predicted"/>
<dbReference type="PANTHER" id="PTHR24044:SF420">
    <property type="entry name" value="DELTA AND NOTCH-LIKE EPIDERMAL GROWTH FACTOR-RELATED RECEPTOR ISOFORM X1"/>
    <property type="match status" value="1"/>
</dbReference>
<feature type="disulfide bond" evidence="1">
    <location>
        <begin position="269"/>
        <end position="278"/>
    </location>
</feature>
<dbReference type="InterPro" id="IPR000742">
    <property type="entry name" value="EGF"/>
</dbReference>
<dbReference type="AlphaFoldDB" id="E4Y9P1"/>
<keyword evidence="1" id="KW-1015">Disulfide bond</keyword>
<dbReference type="Gene3D" id="2.10.25.10">
    <property type="entry name" value="Laminin"/>
    <property type="match status" value="2"/>
</dbReference>
<dbReference type="PROSITE" id="PS50026">
    <property type="entry name" value="EGF_3"/>
    <property type="match status" value="1"/>
</dbReference>
<dbReference type="PROSITE" id="PS01186">
    <property type="entry name" value="EGF_2"/>
    <property type="match status" value="1"/>
</dbReference>
<evidence type="ECO:0000259" key="2">
    <source>
        <dbReference type="PROSITE" id="PS50026"/>
    </source>
</evidence>
<dbReference type="SUPFAM" id="SSF57196">
    <property type="entry name" value="EGF/Laminin"/>
    <property type="match status" value="2"/>
</dbReference>